<dbReference type="EMBL" id="JH767152">
    <property type="protein sequence ID" value="EQC35226.1"/>
    <property type="molecule type" value="Genomic_DNA"/>
</dbReference>
<dbReference type="OMA" id="ARPRYMQ"/>
<dbReference type="OrthoDB" id="76442at2759"/>
<feature type="compositionally biased region" description="Low complexity" evidence="1">
    <location>
        <begin position="19"/>
        <end position="29"/>
    </location>
</feature>
<accession>T0QKI1</accession>
<name>T0QKI1_SAPDV</name>
<dbReference type="InParanoid" id="T0QKI1"/>
<feature type="compositionally biased region" description="Low complexity" evidence="1">
    <location>
        <begin position="1"/>
        <end position="13"/>
    </location>
</feature>
<evidence type="ECO:0000313" key="2">
    <source>
        <dbReference type="EMBL" id="EQC35226.1"/>
    </source>
</evidence>
<evidence type="ECO:0000313" key="3">
    <source>
        <dbReference type="Proteomes" id="UP000030762"/>
    </source>
</evidence>
<dbReference type="VEuPathDB" id="FungiDB:SDRG_07455"/>
<dbReference type="AlphaFoldDB" id="T0QKI1"/>
<proteinExistence type="predicted"/>
<feature type="region of interest" description="Disordered" evidence="1">
    <location>
        <begin position="1"/>
        <end position="104"/>
    </location>
</feature>
<keyword evidence="3" id="KW-1185">Reference proteome</keyword>
<gene>
    <name evidence="2" type="ORF">SDRG_07455</name>
</gene>
<dbReference type="GeneID" id="19948182"/>
<dbReference type="Proteomes" id="UP000030762">
    <property type="component" value="Unassembled WGS sequence"/>
</dbReference>
<organism evidence="2 3">
    <name type="scientific">Saprolegnia diclina (strain VS20)</name>
    <dbReference type="NCBI Taxonomy" id="1156394"/>
    <lineage>
        <taxon>Eukaryota</taxon>
        <taxon>Sar</taxon>
        <taxon>Stramenopiles</taxon>
        <taxon>Oomycota</taxon>
        <taxon>Saprolegniomycetes</taxon>
        <taxon>Saprolegniales</taxon>
        <taxon>Saprolegniaceae</taxon>
        <taxon>Saprolegnia</taxon>
    </lineage>
</organism>
<sequence length="206" mass="22873">MESPPRSVSPPHISRSRSSRSSITSTSTRDLLRTDSGEARPRYMQETTSSIQKHGSADEGSPPKVLCHPPGNPMLASRRSSKLDLQPEPVVRRTSNSSPPKTTEVERQLEEMTMHYHRLQATLADKDAIISTFTQTCTRLQADCELLAENAASWKARYEALCHHESPSPEQPDSTTIDDAVLELRSILLVEADEMPTKKPRGQTPS</sequence>
<evidence type="ECO:0000256" key="1">
    <source>
        <dbReference type="SAM" id="MobiDB-lite"/>
    </source>
</evidence>
<protein>
    <submittedName>
        <fullName evidence="2">Uncharacterized protein</fullName>
    </submittedName>
</protein>
<reference evidence="2 3" key="1">
    <citation type="submission" date="2012-04" db="EMBL/GenBank/DDBJ databases">
        <title>The Genome Sequence of Saprolegnia declina VS20.</title>
        <authorList>
            <consortium name="The Broad Institute Genome Sequencing Platform"/>
            <person name="Russ C."/>
            <person name="Nusbaum C."/>
            <person name="Tyler B."/>
            <person name="van West P."/>
            <person name="Dieguez-Uribeondo J."/>
            <person name="de Bruijn I."/>
            <person name="Tripathy S."/>
            <person name="Jiang R."/>
            <person name="Young S.K."/>
            <person name="Zeng Q."/>
            <person name="Gargeya S."/>
            <person name="Fitzgerald M."/>
            <person name="Haas B."/>
            <person name="Abouelleil A."/>
            <person name="Alvarado L."/>
            <person name="Arachchi H.M."/>
            <person name="Berlin A."/>
            <person name="Chapman S.B."/>
            <person name="Goldberg J."/>
            <person name="Griggs A."/>
            <person name="Gujja S."/>
            <person name="Hansen M."/>
            <person name="Howarth C."/>
            <person name="Imamovic A."/>
            <person name="Larimer J."/>
            <person name="McCowen C."/>
            <person name="Montmayeur A."/>
            <person name="Murphy C."/>
            <person name="Neiman D."/>
            <person name="Pearson M."/>
            <person name="Priest M."/>
            <person name="Roberts A."/>
            <person name="Saif S."/>
            <person name="Shea T."/>
            <person name="Sisk P."/>
            <person name="Sykes S."/>
            <person name="Wortman J."/>
            <person name="Nusbaum C."/>
            <person name="Birren B."/>
        </authorList>
    </citation>
    <scope>NUCLEOTIDE SEQUENCE [LARGE SCALE GENOMIC DNA]</scope>
    <source>
        <strain evidence="2 3">VS20</strain>
    </source>
</reference>
<dbReference type="RefSeq" id="XP_008611510.1">
    <property type="nucleotide sequence ID" value="XM_008613288.1"/>
</dbReference>
<feature type="compositionally biased region" description="Basic and acidic residues" evidence="1">
    <location>
        <begin position="30"/>
        <end position="43"/>
    </location>
</feature>